<gene>
    <name evidence="4" type="ORF">Slati_2402400</name>
</gene>
<dbReference type="Pfam" id="PF00098">
    <property type="entry name" value="zf-CCHC"/>
    <property type="match status" value="1"/>
</dbReference>
<dbReference type="Gene3D" id="4.10.60.10">
    <property type="entry name" value="Zinc finger, CCHC-type"/>
    <property type="match status" value="1"/>
</dbReference>
<dbReference type="PANTHER" id="PTHR11439:SF496">
    <property type="entry name" value="RNA-DIRECTED DNA POLYMERASE"/>
    <property type="match status" value="1"/>
</dbReference>
<dbReference type="Pfam" id="PF22936">
    <property type="entry name" value="Pol_BBD"/>
    <property type="match status" value="1"/>
</dbReference>
<evidence type="ECO:0000256" key="1">
    <source>
        <dbReference type="PROSITE-ProRule" id="PRU00047"/>
    </source>
</evidence>
<reference evidence="4" key="2">
    <citation type="journal article" date="2024" name="Plant">
        <title>Genomic evolution and insights into agronomic trait innovations of Sesamum species.</title>
        <authorList>
            <person name="Miao H."/>
            <person name="Wang L."/>
            <person name="Qu L."/>
            <person name="Liu H."/>
            <person name="Sun Y."/>
            <person name="Le M."/>
            <person name="Wang Q."/>
            <person name="Wei S."/>
            <person name="Zheng Y."/>
            <person name="Lin W."/>
            <person name="Duan Y."/>
            <person name="Cao H."/>
            <person name="Xiong S."/>
            <person name="Wang X."/>
            <person name="Wei L."/>
            <person name="Li C."/>
            <person name="Ma Q."/>
            <person name="Ju M."/>
            <person name="Zhao R."/>
            <person name="Li G."/>
            <person name="Mu C."/>
            <person name="Tian Q."/>
            <person name="Mei H."/>
            <person name="Zhang T."/>
            <person name="Gao T."/>
            <person name="Zhang H."/>
        </authorList>
    </citation>
    <scope>NUCLEOTIDE SEQUENCE</scope>
    <source>
        <strain evidence="4">KEN1</strain>
    </source>
</reference>
<evidence type="ECO:0000256" key="2">
    <source>
        <dbReference type="SAM" id="MobiDB-lite"/>
    </source>
</evidence>
<reference evidence="4" key="1">
    <citation type="submission" date="2020-06" db="EMBL/GenBank/DDBJ databases">
        <authorList>
            <person name="Li T."/>
            <person name="Hu X."/>
            <person name="Zhang T."/>
            <person name="Song X."/>
            <person name="Zhang H."/>
            <person name="Dai N."/>
            <person name="Sheng W."/>
            <person name="Hou X."/>
            <person name="Wei L."/>
        </authorList>
    </citation>
    <scope>NUCLEOTIDE SEQUENCE</scope>
    <source>
        <strain evidence="4">KEN1</strain>
        <tissue evidence="4">Leaf</tissue>
    </source>
</reference>
<feature type="domain" description="CCHC-type" evidence="3">
    <location>
        <begin position="140"/>
        <end position="156"/>
    </location>
</feature>
<dbReference type="InterPro" id="IPR036875">
    <property type="entry name" value="Znf_CCHC_sf"/>
</dbReference>
<keyword evidence="1" id="KW-0862">Zinc</keyword>
<dbReference type="InterPro" id="IPR001878">
    <property type="entry name" value="Znf_CCHC"/>
</dbReference>
<keyword evidence="1" id="KW-0479">Metal-binding</keyword>
<dbReference type="GO" id="GO:0008270">
    <property type="term" value="F:zinc ion binding"/>
    <property type="evidence" value="ECO:0007669"/>
    <property type="project" value="UniProtKB-KW"/>
</dbReference>
<dbReference type="PANTHER" id="PTHR11439">
    <property type="entry name" value="GAG-POL-RELATED RETROTRANSPOSON"/>
    <property type="match status" value="1"/>
</dbReference>
<keyword evidence="1" id="KW-0863">Zinc-finger</keyword>
<dbReference type="SMART" id="SM00343">
    <property type="entry name" value="ZnF_C2HC"/>
    <property type="match status" value="1"/>
</dbReference>
<accession>A0AAW2WBT5</accession>
<feature type="region of interest" description="Disordered" evidence="2">
    <location>
        <begin position="113"/>
        <end position="133"/>
    </location>
</feature>
<name>A0AAW2WBT5_9LAMI</name>
<dbReference type="EMBL" id="JACGWN010000008">
    <property type="protein sequence ID" value="KAL0439194.1"/>
    <property type="molecule type" value="Genomic_DNA"/>
</dbReference>
<dbReference type="GO" id="GO:0003676">
    <property type="term" value="F:nucleic acid binding"/>
    <property type="evidence" value="ECO:0007669"/>
    <property type="project" value="InterPro"/>
</dbReference>
<protein>
    <submittedName>
        <fullName evidence="4">Retrovirus-related Pol polyprotein from transposon TNT 1-94</fullName>
    </submittedName>
</protein>
<comment type="caution">
    <text evidence="4">The sequence shown here is derived from an EMBL/GenBank/DDBJ whole genome shotgun (WGS) entry which is preliminary data.</text>
</comment>
<dbReference type="SUPFAM" id="SSF57756">
    <property type="entry name" value="Retrovirus zinc finger-like domains"/>
    <property type="match status" value="1"/>
</dbReference>
<evidence type="ECO:0000259" key="3">
    <source>
        <dbReference type="PROSITE" id="PS50158"/>
    </source>
</evidence>
<dbReference type="AlphaFoldDB" id="A0AAW2WBT5"/>
<dbReference type="InterPro" id="IPR054722">
    <property type="entry name" value="PolX-like_BBD"/>
</dbReference>
<organism evidence="4">
    <name type="scientific">Sesamum latifolium</name>
    <dbReference type="NCBI Taxonomy" id="2727402"/>
    <lineage>
        <taxon>Eukaryota</taxon>
        <taxon>Viridiplantae</taxon>
        <taxon>Streptophyta</taxon>
        <taxon>Embryophyta</taxon>
        <taxon>Tracheophyta</taxon>
        <taxon>Spermatophyta</taxon>
        <taxon>Magnoliopsida</taxon>
        <taxon>eudicotyledons</taxon>
        <taxon>Gunneridae</taxon>
        <taxon>Pentapetalae</taxon>
        <taxon>asterids</taxon>
        <taxon>lamiids</taxon>
        <taxon>Lamiales</taxon>
        <taxon>Pedaliaceae</taxon>
        <taxon>Sesamum</taxon>
    </lineage>
</organism>
<dbReference type="CDD" id="cd09272">
    <property type="entry name" value="RNase_HI_RT_Ty1"/>
    <property type="match status" value="1"/>
</dbReference>
<dbReference type="PROSITE" id="PS50158">
    <property type="entry name" value="ZF_CCHC"/>
    <property type="match status" value="1"/>
</dbReference>
<proteinExistence type="predicted"/>
<evidence type="ECO:0000313" key="4">
    <source>
        <dbReference type="EMBL" id="KAL0439194.1"/>
    </source>
</evidence>
<sequence>MEAYDIIIQLKAIFGKAARVERFGTVTAILKSRQKDDEPVGPHVLRMIRLFENLESLSVLLGNELATDIILYTLHKGMLKTVEKSIKGEPKKNILMVQKKKIVFKKGDNKNKKKAFRKQGTGKTVAKSTKPKNGPRPLQKCFYCNQGGHWKRNCPKYLKDLKNGSVASTSGIYVIEINITSFSSWVLDTGCVSHICSNVQGLRRTRELEKGEVDLRVGNGARVVALAVGTYVLSLPSGLTLELNNCYIPSVNKNLISVSTLDSEDMDEPTTYKAAMAGADFEKWLIAMKSEMESVYDNQVWNLVDLPKGTRPIVSKWIYKIKTDMDGKIVVYKAQVSGKRSDVSCALSMTSRFQPCPSAVSWKSSKQNTVEDSTTEAEYIAAAEAAKEAVWIKNFIAKLGVVPSVASPIELYCDSNGAIAQAKEPTPNQKFKHVERKFHLIRDIVERKDIKVCKIITDDNVVDPLTKPMS</sequence>